<dbReference type="AlphaFoldDB" id="A0A5B8I878"/>
<reference evidence="2 3" key="1">
    <citation type="submission" date="2019-07" db="EMBL/GenBank/DDBJ databases">
        <title>Litoreibacter alkalisoli sp. nov., isolated from saline-alkaline soil.</title>
        <authorList>
            <person name="Wang S."/>
            <person name="Xu L."/>
            <person name="Xing Y.-T."/>
            <person name="Sun J.-Q."/>
        </authorList>
    </citation>
    <scope>NUCLEOTIDE SEQUENCE [LARGE SCALE GENOMIC DNA]</scope>
    <source>
        <strain evidence="2 3">LN3S51</strain>
    </source>
</reference>
<gene>
    <name evidence="2" type="ORF">FPZ52_11270</name>
</gene>
<dbReference type="RefSeq" id="WP_146365560.1">
    <property type="nucleotide sequence ID" value="NZ_CP042261.1"/>
</dbReference>
<dbReference type="Proteomes" id="UP000318483">
    <property type="component" value="Chromosome"/>
</dbReference>
<proteinExistence type="predicted"/>
<keyword evidence="3" id="KW-1185">Reference proteome</keyword>
<keyword evidence="1" id="KW-1133">Transmembrane helix</keyword>
<organism evidence="2 3">
    <name type="scientific">Qingshengfaniella alkalisoli</name>
    <dbReference type="NCBI Taxonomy" id="2599296"/>
    <lineage>
        <taxon>Bacteria</taxon>
        <taxon>Pseudomonadati</taxon>
        <taxon>Pseudomonadota</taxon>
        <taxon>Alphaproteobacteria</taxon>
        <taxon>Rhodobacterales</taxon>
        <taxon>Paracoccaceae</taxon>
        <taxon>Qingshengfaniella</taxon>
    </lineage>
</organism>
<evidence type="ECO:0000313" key="3">
    <source>
        <dbReference type="Proteomes" id="UP000318483"/>
    </source>
</evidence>
<sequence>MPDFDGGHLFLTFLTPIKTGSTTGADGTQMSYEQRLRMTLALLPTALQSPATQKIGENSPFARNRRTHLCRFMVLEDAIYNGRNPKNAIAMSVRGLDPINPGPVDRLNCGYLLFAADVDAVIEEGDALPKTLDGDGQTKARDAYARNLWSTMEAELRAVYGNCVGFDDVANADDFAAYLTKCQIETTMPFNDYWSEAPLTEPLPVKAMGIAAAVPAMIMLLGLFGVILGLEEPVVLGWLLPWQAHETFLWGLLVTALVVVGLYLYVLRRGQSPMPPGKYGDLPSVLKALYLQQNFADFVVDHQGSDAETLHRDFGAFLKSHRPDDKMQPSQAPGVISIHSDNAIIK</sequence>
<evidence type="ECO:0000256" key="1">
    <source>
        <dbReference type="SAM" id="Phobius"/>
    </source>
</evidence>
<keyword evidence="1" id="KW-0472">Membrane</keyword>
<evidence type="ECO:0000313" key="2">
    <source>
        <dbReference type="EMBL" id="QDY70145.1"/>
    </source>
</evidence>
<keyword evidence="1" id="KW-0812">Transmembrane</keyword>
<dbReference type="OrthoDB" id="5892745at2"/>
<protein>
    <submittedName>
        <fullName evidence="2">Uncharacterized protein</fullName>
    </submittedName>
</protein>
<dbReference type="KEGG" id="lit:FPZ52_11270"/>
<feature type="transmembrane region" description="Helical" evidence="1">
    <location>
        <begin position="248"/>
        <end position="266"/>
    </location>
</feature>
<name>A0A5B8I878_9RHOB</name>
<accession>A0A5B8I878</accession>
<dbReference type="EMBL" id="CP042261">
    <property type="protein sequence ID" value="QDY70145.1"/>
    <property type="molecule type" value="Genomic_DNA"/>
</dbReference>